<dbReference type="Proteomes" id="UP001596109">
    <property type="component" value="Unassembled WGS sequence"/>
</dbReference>
<evidence type="ECO:0000313" key="2">
    <source>
        <dbReference type="EMBL" id="MFC5591596.1"/>
    </source>
</evidence>
<feature type="transmembrane region" description="Helical" evidence="1">
    <location>
        <begin position="368"/>
        <end position="389"/>
    </location>
</feature>
<feature type="transmembrane region" description="Helical" evidence="1">
    <location>
        <begin position="341"/>
        <end position="361"/>
    </location>
</feature>
<name>A0ABW0TQ15_9BACL</name>
<sequence>MSISQIFDSYSEFQAILTNIESKYTIKETLEVTEIKIDEDITLTLLKKLNEVVNSFEIFCNPFPYDCNEIIGDLESSSIDILEIESITILLEKNSTLEDMGNLNYYFLDKYSAIESIKSIGNYREGYKINIGIPYNESIETDTIVFISLDQDSILSEIPKKYIDSVVQENINFYLSNNKNSGQNYYYNPYSFKVSNNVSTTTTFFKLIQRNFYYVMLECLSDKIEDNNFVLRGEKTISIAINNDFNTDSYPYFINIFTFLVSIQKYTEKFIIIKKVFSLYVMDQESISDVDNKLSNIWKTINHYYDHYVEDNIKDFFKTKDQLLKEAMNVSKVIYEQTDKINTSIVASLLSIIIIIATTLYRSIDSLTVTYFATLLIIFIIFSVIYYYLMNNSSEKRFQLTKKQFQYFIQEITLMQKKDIADLEYTYLESPYLELRSTLYKLLFILIFINALMVVSFLIFLCIKKHICFC</sequence>
<dbReference type="RefSeq" id="WP_381439576.1">
    <property type="nucleotide sequence ID" value="NZ_JBHSNO010000016.1"/>
</dbReference>
<keyword evidence="1" id="KW-0472">Membrane</keyword>
<feature type="transmembrane region" description="Helical" evidence="1">
    <location>
        <begin position="442"/>
        <end position="463"/>
    </location>
</feature>
<gene>
    <name evidence="2" type="ORF">ACFPRA_22175</name>
</gene>
<keyword evidence="1" id="KW-1133">Transmembrane helix</keyword>
<evidence type="ECO:0000256" key="1">
    <source>
        <dbReference type="SAM" id="Phobius"/>
    </source>
</evidence>
<protein>
    <submittedName>
        <fullName evidence="2">Uncharacterized protein</fullName>
    </submittedName>
</protein>
<reference evidence="3" key="1">
    <citation type="journal article" date="2019" name="Int. J. Syst. Evol. Microbiol.">
        <title>The Global Catalogue of Microorganisms (GCM) 10K type strain sequencing project: providing services to taxonomists for standard genome sequencing and annotation.</title>
        <authorList>
            <consortium name="The Broad Institute Genomics Platform"/>
            <consortium name="The Broad Institute Genome Sequencing Center for Infectious Disease"/>
            <person name="Wu L."/>
            <person name="Ma J."/>
        </authorList>
    </citation>
    <scope>NUCLEOTIDE SEQUENCE [LARGE SCALE GENOMIC DNA]</scope>
    <source>
        <strain evidence="3">CGMCC 4.1434</strain>
    </source>
</reference>
<evidence type="ECO:0000313" key="3">
    <source>
        <dbReference type="Proteomes" id="UP001596109"/>
    </source>
</evidence>
<dbReference type="EMBL" id="JBHSNO010000016">
    <property type="protein sequence ID" value="MFC5591596.1"/>
    <property type="molecule type" value="Genomic_DNA"/>
</dbReference>
<comment type="caution">
    <text evidence="2">The sequence shown here is derived from an EMBL/GenBank/DDBJ whole genome shotgun (WGS) entry which is preliminary data.</text>
</comment>
<keyword evidence="1" id="KW-0812">Transmembrane</keyword>
<accession>A0ABW0TQ15</accession>
<organism evidence="2 3">
    <name type="scientific">Sporosarcina soli</name>
    <dbReference type="NCBI Taxonomy" id="334736"/>
    <lineage>
        <taxon>Bacteria</taxon>
        <taxon>Bacillati</taxon>
        <taxon>Bacillota</taxon>
        <taxon>Bacilli</taxon>
        <taxon>Bacillales</taxon>
        <taxon>Caryophanaceae</taxon>
        <taxon>Sporosarcina</taxon>
    </lineage>
</organism>
<proteinExistence type="predicted"/>
<keyword evidence="3" id="KW-1185">Reference proteome</keyword>